<gene>
    <name evidence="2" type="ORF">CHIRRI_LOCUS9699</name>
</gene>
<reference evidence="2" key="1">
    <citation type="submission" date="2022-01" db="EMBL/GenBank/DDBJ databases">
        <authorList>
            <person name="King R."/>
        </authorList>
    </citation>
    <scope>NUCLEOTIDE SEQUENCE</scope>
</reference>
<evidence type="ECO:0000313" key="2">
    <source>
        <dbReference type="EMBL" id="CAG9806845.1"/>
    </source>
</evidence>
<keyword evidence="3" id="KW-1185">Reference proteome</keyword>
<dbReference type="Proteomes" id="UP001153620">
    <property type="component" value="Chromosome 3"/>
</dbReference>
<name>A0A9N9S0G8_9DIPT</name>
<evidence type="ECO:0000256" key="1">
    <source>
        <dbReference type="SAM" id="SignalP"/>
    </source>
</evidence>
<feature type="chain" id="PRO_5040406508" evidence="1">
    <location>
        <begin position="19"/>
        <end position="61"/>
    </location>
</feature>
<accession>A0A9N9S0G8</accession>
<proteinExistence type="predicted"/>
<dbReference type="EMBL" id="OU895879">
    <property type="protein sequence ID" value="CAG9806845.1"/>
    <property type="molecule type" value="Genomic_DNA"/>
</dbReference>
<dbReference type="AlphaFoldDB" id="A0A9N9S0G8"/>
<sequence length="61" mass="7260">MILKIFIMVLCLTYYLCTYDFREPAERADPFAASLCDNSMMFAVNRKELRHQEELIIDHTK</sequence>
<reference evidence="2" key="2">
    <citation type="submission" date="2022-10" db="EMBL/GenBank/DDBJ databases">
        <authorList>
            <consortium name="ENA_rothamsted_submissions"/>
            <consortium name="culmorum"/>
            <person name="King R."/>
        </authorList>
    </citation>
    <scope>NUCLEOTIDE SEQUENCE</scope>
</reference>
<organism evidence="2 3">
    <name type="scientific">Chironomus riparius</name>
    <dbReference type="NCBI Taxonomy" id="315576"/>
    <lineage>
        <taxon>Eukaryota</taxon>
        <taxon>Metazoa</taxon>
        <taxon>Ecdysozoa</taxon>
        <taxon>Arthropoda</taxon>
        <taxon>Hexapoda</taxon>
        <taxon>Insecta</taxon>
        <taxon>Pterygota</taxon>
        <taxon>Neoptera</taxon>
        <taxon>Endopterygota</taxon>
        <taxon>Diptera</taxon>
        <taxon>Nematocera</taxon>
        <taxon>Chironomoidea</taxon>
        <taxon>Chironomidae</taxon>
        <taxon>Chironominae</taxon>
        <taxon>Chironomus</taxon>
    </lineage>
</organism>
<protein>
    <submittedName>
        <fullName evidence="2">Uncharacterized protein</fullName>
    </submittedName>
</protein>
<evidence type="ECO:0000313" key="3">
    <source>
        <dbReference type="Proteomes" id="UP001153620"/>
    </source>
</evidence>
<feature type="signal peptide" evidence="1">
    <location>
        <begin position="1"/>
        <end position="18"/>
    </location>
</feature>
<keyword evidence="1" id="KW-0732">Signal</keyword>